<sequence>MKFTAVLLFFGFLFLFHDTFSVKHVLQGIIIVSAGVLVWFIHRWFSVRFGRFLIAAVLLPVTVVLLPPPIWGFIMLVTAFAWVLYAFIQHKTVDLDEHVSALKENNGASASLAGAGALTGEEVFIYEKQVALGHIVYEVSGDILGDVHVKNGAGSVYLDLSQATFASKAAYISVAGGFGGVEVILPSTLSCEVRAKSGFGALNVLQQKETGLQANIVAASKQKTEQPHGCLNVTVDRWAGDITVRRLKGNGG</sequence>
<keyword evidence="1" id="KW-0812">Transmembrane</keyword>
<evidence type="ECO:0000313" key="3">
    <source>
        <dbReference type="EMBL" id="PSL45147.1"/>
    </source>
</evidence>
<dbReference type="InterPro" id="IPR024425">
    <property type="entry name" value="LiaF-like_C"/>
</dbReference>
<keyword evidence="1" id="KW-1133">Transmembrane helix</keyword>
<gene>
    <name evidence="3" type="ORF">B0H94_107152</name>
</gene>
<dbReference type="Pfam" id="PF09922">
    <property type="entry name" value="LiaF-like_C"/>
    <property type="match status" value="1"/>
</dbReference>
<dbReference type="OrthoDB" id="2351415at2"/>
<accession>A0A2P8HG00</accession>
<comment type="caution">
    <text evidence="3">The sequence shown here is derived from an EMBL/GenBank/DDBJ whole genome shotgun (WGS) entry which is preliminary data.</text>
</comment>
<keyword evidence="1" id="KW-0472">Membrane</keyword>
<dbReference type="NCBIfam" id="NF040535">
    <property type="entry name" value="LiaF_C_term"/>
    <property type="match status" value="1"/>
</dbReference>
<dbReference type="AlphaFoldDB" id="A0A2P8HG00"/>
<evidence type="ECO:0000259" key="2">
    <source>
        <dbReference type="Pfam" id="PF09922"/>
    </source>
</evidence>
<feature type="domain" description="Cell wall-active antibiotics response LiaF-like C-terminal" evidence="2">
    <location>
        <begin position="144"/>
        <end position="244"/>
    </location>
</feature>
<dbReference type="InterPro" id="IPR047793">
    <property type="entry name" value="LiaF_C"/>
</dbReference>
<organism evidence="3 4">
    <name type="scientific">Salsuginibacillus halophilus</name>
    <dbReference type="NCBI Taxonomy" id="517424"/>
    <lineage>
        <taxon>Bacteria</taxon>
        <taxon>Bacillati</taxon>
        <taxon>Bacillota</taxon>
        <taxon>Bacilli</taxon>
        <taxon>Bacillales</taxon>
        <taxon>Bacillaceae</taxon>
        <taxon>Salsuginibacillus</taxon>
    </lineage>
</organism>
<keyword evidence="4" id="KW-1185">Reference proteome</keyword>
<evidence type="ECO:0000313" key="4">
    <source>
        <dbReference type="Proteomes" id="UP000242310"/>
    </source>
</evidence>
<proteinExistence type="predicted"/>
<feature type="transmembrane region" description="Helical" evidence="1">
    <location>
        <begin position="49"/>
        <end position="65"/>
    </location>
</feature>
<protein>
    <submittedName>
        <fullName evidence="3">Putative membrane protein</fullName>
    </submittedName>
</protein>
<dbReference type="EMBL" id="PYAV01000007">
    <property type="protein sequence ID" value="PSL45147.1"/>
    <property type="molecule type" value="Genomic_DNA"/>
</dbReference>
<name>A0A2P8HG00_9BACI</name>
<reference evidence="3 4" key="1">
    <citation type="submission" date="2018-03" db="EMBL/GenBank/DDBJ databases">
        <title>Genomic Encyclopedia of Type Strains, Phase III (KMG-III): the genomes of soil and plant-associated and newly described type strains.</title>
        <authorList>
            <person name="Whitman W."/>
        </authorList>
    </citation>
    <scope>NUCLEOTIDE SEQUENCE [LARGE SCALE GENOMIC DNA]</scope>
    <source>
        <strain evidence="3 4">CGMCC 1.07653</strain>
    </source>
</reference>
<feature type="transmembrane region" description="Helical" evidence="1">
    <location>
        <begin position="25"/>
        <end position="42"/>
    </location>
</feature>
<dbReference type="RefSeq" id="WP_106588793.1">
    <property type="nucleotide sequence ID" value="NZ_PYAV01000007.1"/>
</dbReference>
<evidence type="ECO:0000256" key="1">
    <source>
        <dbReference type="SAM" id="Phobius"/>
    </source>
</evidence>
<feature type="transmembrane region" description="Helical" evidence="1">
    <location>
        <begin position="71"/>
        <end position="88"/>
    </location>
</feature>
<dbReference type="Proteomes" id="UP000242310">
    <property type="component" value="Unassembled WGS sequence"/>
</dbReference>